<organism evidence="2 3">
    <name type="scientific">Pythium oligandrum</name>
    <name type="common">Mycoparasitic fungus</name>
    <dbReference type="NCBI Taxonomy" id="41045"/>
    <lineage>
        <taxon>Eukaryota</taxon>
        <taxon>Sar</taxon>
        <taxon>Stramenopiles</taxon>
        <taxon>Oomycota</taxon>
        <taxon>Peronosporomycetes</taxon>
        <taxon>Pythiales</taxon>
        <taxon>Pythiaceae</taxon>
        <taxon>Pythium</taxon>
    </lineage>
</organism>
<keyword evidence="3" id="KW-1185">Reference proteome</keyword>
<evidence type="ECO:0000313" key="3">
    <source>
        <dbReference type="Proteomes" id="UP000794436"/>
    </source>
</evidence>
<name>A0A8K1CF65_PYTOL</name>
<dbReference type="OrthoDB" id="445362at2759"/>
<evidence type="ECO:0000259" key="1">
    <source>
        <dbReference type="Pfam" id="PF09431"/>
    </source>
</evidence>
<dbReference type="Pfam" id="PF09431">
    <property type="entry name" value="SPIN90_LRD"/>
    <property type="match status" value="1"/>
</dbReference>
<sequence length="345" mass="39300">MLIKGFLDSPPDESETLRMLQAIERQLQVCGDGTDWELAIQANHEQILRDLWAFLLDVVCTPLWLRIRAAELLNVCFTLRRDYLRVDRSKAHWLRSIVSSTCQLLDELDPRDKEQSTSLFHWMSFLEHLLLATDDSSIFQIVFKHSTYASMLSKMVRLLSNSSTQLFAATTICLSAFHRHEAHAGVQQHTPNGVLLDLVLSDASREGVQHVSGALLHVINSCGFPCPENRLSQLRDAIQLFCDVLRHPRVYQIVYLNDFKVLLDILLRECTDLPLEDALRDDYLGLLDLALGSALYLHSQTYRKAEFLKLLEDLLDAGTEADTTLSSSTTDTVKHILLERIDRLD</sequence>
<gene>
    <name evidence="2" type="ORF">Poli38472_010748</name>
</gene>
<comment type="caution">
    <text evidence="2">The sequence shown here is derived from an EMBL/GenBank/DDBJ whole genome shotgun (WGS) entry which is preliminary data.</text>
</comment>
<dbReference type="EMBL" id="SPLM01000075">
    <property type="protein sequence ID" value="TMW61685.1"/>
    <property type="molecule type" value="Genomic_DNA"/>
</dbReference>
<dbReference type="AlphaFoldDB" id="A0A8K1CF65"/>
<dbReference type="PANTHER" id="PTHR13357">
    <property type="entry name" value="SH3 ADAPTER PROTEIN SPIN90 NCK INTERACTING PROTEIN WITH SH3 DOMAIN"/>
    <property type="match status" value="1"/>
</dbReference>
<dbReference type="Proteomes" id="UP000794436">
    <property type="component" value="Unassembled WGS sequence"/>
</dbReference>
<protein>
    <recommendedName>
        <fullName evidence="1">SPIN90/Ldb17 leucine-rich domain-containing protein</fullName>
    </recommendedName>
</protein>
<accession>A0A8K1CF65</accession>
<dbReference type="InterPro" id="IPR018556">
    <property type="entry name" value="SPIN90/Ldb17_LRD"/>
</dbReference>
<dbReference type="InterPro" id="IPR030125">
    <property type="entry name" value="SPIN90/Ldb17"/>
</dbReference>
<proteinExistence type="predicted"/>
<dbReference type="GO" id="GO:0071933">
    <property type="term" value="F:Arp2/3 complex binding"/>
    <property type="evidence" value="ECO:0007669"/>
    <property type="project" value="TreeGrafter"/>
</dbReference>
<feature type="domain" description="SPIN90/Ldb17 leucine-rich" evidence="1">
    <location>
        <begin position="203"/>
        <end position="306"/>
    </location>
</feature>
<dbReference type="PANTHER" id="PTHR13357:SF1">
    <property type="entry name" value="NCK-INTERACTING PROTEIN WITH SH3 DOMAIN"/>
    <property type="match status" value="1"/>
</dbReference>
<dbReference type="GO" id="GO:0006897">
    <property type="term" value="P:endocytosis"/>
    <property type="evidence" value="ECO:0007669"/>
    <property type="project" value="TreeGrafter"/>
</dbReference>
<reference evidence="2" key="1">
    <citation type="submission" date="2019-03" db="EMBL/GenBank/DDBJ databases">
        <title>Long read genome sequence of the mycoparasitic Pythium oligandrum ATCC 38472 isolated from sugarbeet rhizosphere.</title>
        <authorList>
            <person name="Gaulin E."/>
        </authorList>
    </citation>
    <scope>NUCLEOTIDE SEQUENCE</scope>
    <source>
        <strain evidence="2">ATCC 38472_TT</strain>
    </source>
</reference>
<evidence type="ECO:0000313" key="2">
    <source>
        <dbReference type="EMBL" id="TMW61685.1"/>
    </source>
</evidence>